<gene>
    <name evidence="1" type="ORF">S01H4_20184</name>
</gene>
<reference evidence="1" key="1">
    <citation type="journal article" date="2014" name="Front. Microbiol.">
        <title>High frequency of phylogenetically diverse reductive dehalogenase-homologous genes in deep subseafloor sedimentary metagenomes.</title>
        <authorList>
            <person name="Kawai M."/>
            <person name="Futagami T."/>
            <person name="Toyoda A."/>
            <person name="Takaki Y."/>
            <person name="Nishi S."/>
            <person name="Hori S."/>
            <person name="Arai W."/>
            <person name="Tsubouchi T."/>
            <person name="Morono Y."/>
            <person name="Uchiyama I."/>
            <person name="Ito T."/>
            <person name="Fujiyama A."/>
            <person name="Inagaki F."/>
            <person name="Takami H."/>
        </authorList>
    </citation>
    <scope>NUCLEOTIDE SEQUENCE</scope>
    <source>
        <strain evidence="1">Expedition CK06-06</strain>
    </source>
</reference>
<dbReference type="EMBL" id="BART01009055">
    <property type="protein sequence ID" value="GAG62146.1"/>
    <property type="molecule type" value="Genomic_DNA"/>
</dbReference>
<proteinExistence type="predicted"/>
<organism evidence="1">
    <name type="scientific">marine sediment metagenome</name>
    <dbReference type="NCBI Taxonomy" id="412755"/>
    <lineage>
        <taxon>unclassified sequences</taxon>
        <taxon>metagenomes</taxon>
        <taxon>ecological metagenomes</taxon>
    </lineage>
</organism>
<comment type="caution">
    <text evidence="1">The sequence shown here is derived from an EMBL/GenBank/DDBJ whole genome shotgun (WGS) entry which is preliminary data.</text>
</comment>
<sequence length="44" mass="4708">RGDSEELFEDATIKVGSVKLVGADRPSDDLDVPGLQFDPADLGY</sequence>
<evidence type="ECO:0000313" key="1">
    <source>
        <dbReference type="EMBL" id="GAG62146.1"/>
    </source>
</evidence>
<name>X1AQH5_9ZZZZ</name>
<protein>
    <submittedName>
        <fullName evidence="1">Uncharacterized protein</fullName>
    </submittedName>
</protein>
<accession>X1AQH5</accession>
<feature type="non-terminal residue" evidence="1">
    <location>
        <position position="1"/>
    </location>
</feature>
<dbReference type="AlphaFoldDB" id="X1AQH5"/>